<evidence type="ECO:0000256" key="2">
    <source>
        <dbReference type="ARBA" id="ARBA00022516"/>
    </source>
</evidence>
<dbReference type="EC" id="2.3.1.180" evidence="8"/>
<dbReference type="Pfam" id="PF08545">
    <property type="entry name" value="ACP_syn_III"/>
    <property type="match status" value="1"/>
</dbReference>
<keyword evidence="12" id="KW-1185">Reference proteome</keyword>
<dbReference type="InterPro" id="IPR013747">
    <property type="entry name" value="ACP_syn_III_C"/>
</dbReference>
<evidence type="ECO:0000256" key="3">
    <source>
        <dbReference type="ARBA" id="ARBA00022679"/>
    </source>
</evidence>
<reference evidence="11 12" key="1">
    <citation type="submission" date="2019-07" db="EMBL/GenBank/DDBJ databases">
        <title>Tepidimonas charontis SPSP-6 draft genome.</title>
        <authorList>
            <person name="Da Costa M.S."/>
            <person name="Froufe H.J.C."/>
            <person name="Egas C."/>
            <person name="Albuquerque L."/>
        </authorList>
    </citation>
    <scope>NUCLEOTIDE SEQUENCE [LARGE SCALE GENOMIC DNA]</scope>
    <source>
        <strain evidence="11 12">SPSP-6</strain>
    </source>
</reference>
<dbReference type="OrthoDB" id="9815506at2"/>
<evidence type="ECO:0000259" key="10">
    <source>
        <dbReference type="Pfam" id="PF08545"/>
    </source>
</evidence>
<dbReference type="Gene3D" id="3.40.47.10">
    <property type="match status" value="1"/>
</dbReference>
<dbReference type="CDD" id="cd00830">
    <property type="entry name" value="KAS_III"/>
    <property type="match status" value="1"/>
</dbReference>
<comment type="subunit">
    <text evidence="8">Homodimer.</text>
</comment>
<dbReference type="InterPro" id="IPR016039">
    <property type="entry name" value="Thiolase-like"/>
</dbReference>
<comment type="subcellular location">
    <subcellularLocation>
        <location evidence="8">Cytoplasm</location>
    </subcellularLocation>
</comment>
<keyword evidence="8" id="KW-0963">Cytoplasm</keyword>
<comment type="catalytic activity">
    <reaction evidence="8">
        <text>malonyl-[ACP] + acetyl-CoA + H(+) = 3-oxobutanoyl-[ACP] + CO2 + CoA</text>
        <dbReference type="Rhea" id="RHEA:12080"/>
        <dbReference type="Rhea" id="RHEA-COMP:9623"/>
        <dbReference type="Rhea" id="RHEA-COMP:9625"/>
        <dbReference type="ChEBI" id="CHEBI:15378"/>
        <dbReference type="ChEBI" id="CHEBI:16526"/>
        <dbReference type="ChEBI" id="CHEBI:57287"/>
        <dbReference type="ChEBI" id="CHEBI:57288"/>
        <dbReference type="ChEBI" id="CHEBI:78449"/>
        <dbReference type="ChEBI" id="CHEBI:78450"/>
        <dbReference type="EC" id="2.3.1.180"/>
    </reaction>
</comment>
<comment type="domain">
    <text evidence="8">The last Arg residue of the ACP-binding site is essential for the weak association between ACP/AcpP and FabH.</text>
</comment>
<feature type="region of interest" description="ACP-binding" evidence="8">
    <location>
        <begin position="267"/>
        <end position="271"/>
    </location>
</feature>
<comment type="pathway">
    <text evidence="8">Lipid metabolism; fatty acid biosynthesis.</text>
</comment>
<keyword evidence="8 11" id="KW-0012">Acyltransferase</keyword>
<protein>
    <recommendedName>
        <fullName evidence="8">Beta-ketoacyl-[acyl-carrier-protein] synthase III</fullName>
        <shortName evidence="8">Beta-ketoacyl-ACP synthase III</shortName>
        <shortName evidence="8">KAS III</shortName>
        <ecNumber evidence="8">2.3.1.180</ecNumber>
    </recommendedName>
    <alternativeName>
        <fullName evidence="8">3-oxoacyl-[acyl-carrier-protein] synthase 3</fullName>
    </alternativeName>
    <alternativeName>
        <fullName evidence="8">3-oxoacyl-[acyl-carrier-protein] synthase III</fullName>
    </alternativeName>
</protein>
<dbReference type="PANTHER" id="PTHR43091:SF1">
    <property type="entry name" value="BETA-KETOACYL-[ACYL-CARRIER-PROTEIN] SYNTHASE III, CHLOROPLASTIC"/>
    <property type="match status" value="1"/>
</dbReference>
<keyword evidence="2 8" id="KW-0444">Lipid biosynthesis</keyword>
<keyword evidence="3 8" id="KW-0808">Transferase</keyword>
<feature type="active site" evidence="8">
    <location>
        <position position="129"/>
    </location>
</feature>
<evidence type="ECO:0000256" key="5">
    <source>
        <dbReference type="ARBA" id="ARBA00023098"/>
    </source>
</evidence>
<keyword evidence="4 8" id="KW-0276">Fatty acid metabolism</keyword>
<evidence type="ECO:0000256" key="8">
    <source>
        <dbReference type="HAMAP-Rule" id="MF_01815"/>
    </source>
</evidence>
<keyword evidence="5 8" id="KW-0443">Lipid metabolism</keyword>
<feature type="domain" description="Beta-ketoacyl-[acyl-carrier-protein] synthase III N-terminal" evidence="10">
    <location>
        <begin position="123"/>
        <end position="204"/>
    </location>
</feature>
<dbReference type="PANTHER" id="PTHR43091">
    <property type="entry name" value="3-OXOACYL-[ACYL-CARRIER-PROTEIN] SYNTHASE"/>
    <property type="match status" value="1"/>
</dbReference>
<dbReference type="GO" id="GO:0033818">
    <property type="term" value="F:beta-ketoacyl-acyl-carrier-protein synthase III activity"/>
    <property type="evidence" value="ECO:0007669"/>
    <property type="project" value="UniProtKB-UniRule"/>
</dbReference>
<dbReference type="InterPro" id="IPR004655">
    <property type="entry name" value="FabH"/>
</dbReference>
<evidence type="ECO:0000259" key="9">
    <source>
        <dbReference type="Pfam" id="PF08541"/>
    </source>
</evidence>
<keyword evidence="7 8" id="KW-0511">Multifunctional enzyme</keyword>
<sequence length="339" mass="35616">MSLYARITGTGSALPPKRLTNEDMVSLLAARGLQTSDDWIVERTGIRARHFVEGDTQASDLALTASLRALQAAGRQPHEVDLIVVATSTPDMVFPSTATIVQRKLHEAAQAHGGQGPIGAPAFDLQAVCTGFIYALTVADALIRTGSARCALVVGAEVFSRILDFDDRTTCVLFGDGAGAVVLEATEHDGRGAGVLATDVHADGRHTGILCVPGTVAGGHVLGEPLLRMDGQAVFKLAVGVLEETARTTLAKAGLSEADIDWLIPHQANIRIMQSTARKLKLPMERVVVTVDQHGNTSAASIPLALDHAVRAGMVRPGQLLLLEGVGGGFTWGSALVRY</sequence>
<feature type="active site" evidence="8">
    <location>
        <position position="296"/>
    </location>
</feature>
<evidence type="ECO:0000256" key="7">
    <source>
        <dbReference type="ARBA" id="ARBA00023268"/>
    </source>
</evidence>
<evidence type="ECO:0000313" key="12">
    <source>
        <dbReference type="Proteomes" id="UP000318294"/>
    </source>
</evidence>
<feature type="active site" evidence="8">
    <location>
        <position position="266"/>
    </location>
</feature>
<evidence type="ECO:0000256" key="4">
    <source>
        <dbReference type="ARBA" id="ARBA00022832"/>
    </source>
</evidence>
<dbReference type="Pfam" id="PF08541">
    <property type="entry name" value="ACP_syn_III_C"/>
    <property type="match status" value="1"/>
</dbReference>
<proteinExistence type="inferred from homology"/>
<name>A0A554XJN4_9BURK</name>
<evidence type="ECO:0000313" key="11">
    <source>
        <dbReference type="EMBL" id="TSE36035.1"/>
    </source>
</evidence>
<gene>
    <name evidence="8 11" type="primary">fabH</name>
    <name evidence="11" type="ORF">Tchar_00392</name>
</gene>
<dbReference type="HAMAP" id="MF_01815">
    <property type="entry name" value="FabH"/>
    <property type="match status" value="1"/>
</dbReference>
<comment type="function">
    <text evidence="8">Catalyzes the condensation reaction of fatty acid synthesis by the addition to an acyl acceptor of two carbons from malonyl-ACP. Catalyzes the first condensation reaction which initiates fatty acid synthesis and may therefore play a role in governing the total rate of fatty acid production. Possesses both acetoacetyl-ACP synthase and acetyl transacylase activities. Its substrate specificity determines the biosynthesis of branched-chain and/or straight-chain of fatty acids.</text>
</comment>
<dbReference type="InterPro" id="IPR013751">
    <property type="entry name" value="ACP_syn_III_N"/>
</dbReference>
<dbReference type="Proteomes" id="UP000318294">
    <property type="component" value="Unassembled WGS sequence"/>
</dbReference>
<dbReference type="RefSeq" id="WP_144327414.1">
    <property type="nucleotide sequence ID" value="NZ_VJON01000003.1"/>
</dbReference>
<dbReference type="GO" id="GO:0004315">
    <property type="term" value="F:3-oxoacyl-[acyl-carrier-protein] synthase activity"/>
    <property type="evidence" value="ECO:0007669"/>
    <property type="project" value="InterPro"/>
</dbReference>
<organism evidence="11 12">
    <name type="scientific">Tepidimonas charontis</name>
    <dbReference type="NCBI Taxonomy" id="2267262"/>
    <lineage>
        <taxon>Bacteria</taxon>
        <taxon>Pseudomonadati</taxon>
        <taxon>Pseudomonadota</taxon>
        <taxon>Betaproteobacteria</taxon>
        <taxon>Burkholderiales</taxon>
        <taxon>Tepidimonas</taxon>
    </lineage>
</organism>
<dbReference type="NCBIfam" id="TIGR00747">
    <property type="entry name" value="fabH"/>
    <property type="match status" value="1"/>
</dbReference>
<dbReference type="EMBL" id="VJON01000003">
    <property type="protein sequence ID" value="TSE36035.1"/>
    <property type="molecule type" value="Genomic_DNA"/>
</dbReference>
<dbReference type="NCBIfam" id="NF006829">
    <property type="entry name" value="PRK09352.1"/>
    <property type="match status" value="1"/>
</dbReference>
<evidence type="ECO:0000256" key="6">
    <source>
        <dbReference type="ARBA" id="ARBA00023160"/>
    </source>
</evidence>
<dbReference type="GO" id="GO:0006633">
    <property type="term" value="P:fatty acid biosynthetic process"/>
    <property type="evidence" value="ECO:0007669"/>
    <property type="project" value="UniProtKB-UniRule"/>
</dbReference>
<dbReference type="GO" id="GO:0005737">
    <property type="term" value="C:cytoplasm"/>
    <property type="evidence" value="ECO:0007669"/>
    <property type="project" value="UniProtKB-SubCell"/>
</dbReference>
<accession>A0A554XJN4</accession>
<evidence type="ECO:0000256" key="1">
    <source>
        <dbReference type="ARBA" id="ARBA00008642"/>
    </source>
</evidence>
<dbReference type="SUPFAM" id="SSF53901">
    <property type="entry name" value="Thiolase-like"/>
    <property type="match status" value="1"/>
</dbReference>
<dbReference type="UniPathway" id="UPA00094"/>
<feature type="domain" description="Beta-ketoacyl-[acyl-carrier-protein] synthase III C-terminal" evidence="9">
    <location>
        <begin position="250"/>
        <end position="339"/>
    </location>
</feature>
<keyword evidence="6 8" id="KW-0275">Fatty acid biosynthesis</keyword>
<comment type="caution">
    <text evidence="11">The sequence shown here is derived from an EMBL/GenBank/DDBJ whole genome shotgun (WGS) entry which is preliminary data.</text>
</comment>
<comment type="similarity">
    <text evidence="1 8">Belongs to the thiolase-like superfamily. FabH family.</text>
</comment>
<dbReference type="AlphaFoldDB" id="A0A554XJN4"/>